<dbReference type="Proteomes" id="UP001212008">
    <property type="component" value="Unassembled WGS sequence"/>
</dbReference>
<sequence length="150" mass="17304">MCEEKRSGMTSAEFEAFMNQMDSLSARLDKQRAKFEKEKVQIDEKIAEKTKELENKRRKGECGRAWQVLQQRIDMGKTCEEDILAGIDKSPEAREVRGYLAQNMSYVRDSVEDADDEDNEAAQARVALDKGMTRLREWESQYAAQRNQAS</sequence>
<comment type="caution">
    <text evidence="2">The sequence shown here is derived from an EMBL/GenBank/DDBJ whole genome shotgun (WGS) entry which is preliminary data.</text>
</comment>
<keyword evidence="1" id="KW-0175">Coiled coil</keyword>
<gene>
    <name evidence="2" type="ORF">PMN70_07875</name>
</gene>
<organism evidence="2 3">
    <name type="scientific">Bifidobacterium pseudocatenulatum</name>
    <dbReference type="NCBI Taxonomy" id="28026"/>
    <lineage>
        <taxon>Bacteria</taxon>
        <taxon>Bacillati</taxon>
        <taxon>Actinomycetota</taxon>
        <taxon>Actinomycetes</taxon>
        <taxon>Bifidobacteriales</taxon>
        <taxon>Bifidobacteriaceae</taxon>
        <taxon>Bifidobacterium</taxon>
    </lineage>
</organism>
<accession>A0ABD4W8Z3</accession>
<protein>
    <recommendedName>
        <fullName evidence="4">DUF4355 domain-containing protein</fullName>
    </recommendedName>
</protein>
<feature type="coiled-coil region" evidence="1">
    <location>
        <begin position="14"/>
        <end position="59"/>
    </location>
</feature>
<proteinExistence type="predicted"/>
<evidence type="ECO:0008006" key="4">
    <source>
        <dbReference type="Google" id="ProtNLM"/>
    </source>
</evidence>
<evidence type="ECO:0000256" key="1">
    <source>
        <dbReference type="SAM" id="Coils"/>
    </source>
</evidence>
<evidence type="ECO:0000313" key="3">
    <source>
        <dbReference type="Proteomes" id="UP001212008"/>
    </source>
</evidence>
<name>A0ABD4W8Z3_BIFPS</name>
<reference evidence="2 3" key="1">
    <citation type="submission" date="2023-01" db="EMBL/GenBank/DDBJ databases">
        <title>Human gut microbiome strain richness.</title>
        <authorList>
            <person name="Chen-Liaw A."/>
        </authorList>
    </citation>
    <scope>NUCLEOTIDE SEQUENCE [LARGE SCALE GENOMIC DNA]</scope>
    <source>
        <strain evidence="2 3">RTP21311st1_C8_RTP21311_201001</strain>
    </source>
</reference>
<dbReference type="AlphaFoldDB" id="A0ABD4W8Z3"/>
<dbReference type="EMBL" id="JAQKRA010000006">
    <property type="protein sequence ID" value="MDB6492109.1"/>
    <property type="molecule type" value="Genomic_DNA"/>
</dbReference>
<evidence type="ECO:0000313" key="2">
    <source>
        <dbReference type="EMBL" id="MDB6492109.1"/>
    </source>
</evidence>
<dbReference type="RefSeq" id="WP_226557125.1">
    <property type="nucleotide sequence ID" value="NZ_AP031419.1"/>
</dbReference>